<feature type="region of interest" description="Disordered" evidence="1">
    <location>
        <begin position="84"/>
        <end position="125"/>
    </location>
</feature>
<proteinExistence type="predicted"/>
<feature type="compositionally biased region" description="Low complexity" evidence="1">
    <location>
        <begin position="115"/>
        <end position="125"/>
    </location>
</feature>
<dbReference type="EMBL" id="AC093490">
    <property type="protein sequence ID" value="AAW56856.1"/>
    <property type="molecule type" value="Genomic_DNA"/>
</dbReference>
<feature type="compositionally biased region" description="Low complexity" evidence="1">
    <location>
        <begin position="45"/>
        <end position="54"/>
    </location>
</feature>
<evidence type="ECO:0000313" key="4">
    <source>
        <dbReference type="Proteomes" id="UP000000763"/>
    </source>
</evidence>
<reference evidence="3 4" key="1">
    <citation type="journal article" date="2005" name="Nature">
        <title>The map-based sequence of the rice genome.</title>
        <authorList>
            <consortium name="International rice genome sequencing project (IRGSP)"/>
            <person name="Matsumoto T."/>
            <person name="Wu J."/>
            <person name="Kanamori H."/>
            <person name="Katayose Y."/>
            <person name="Fujisawa M."/>
            <person name="Namiki N."/>
            <person name="Mizuno H."/>
            <person name="Yamamoto K."/>
            <person name="Antonio B.A."/>
            <person name="Baba T."/>
            <person name="Sakata K."/>
            <person name="Nagamura Y."/>
            <person name="Aoki H."/>
            <person name="Arikawa K."/>
            <person name="Arita K."/>
            <person name="Bito T."/>
            <person name="Chiden Y."/>
            <person name="Fujitsuka N."/>
            <person name="Fukunaka R."/>
            <person name="Hamada M."/>
            <person name="Harada C."/>
            <person name="Hayashi A."/>
            <person name="Hijishita S."/>
            <person name="Honda M."/>
            <person name="Hosokawa S."/>
            <person name="Ichikawa Y."/>
            <person name="Idonuma A."/>
            <person name="Iijima M."/>
            <person name="Ikeda M."/>
            <person name="Ikeno M."/>
            <person name="Ito K."/>
            <person name="Ito S."/>
            <person name="Ito T."/>
            <person name="Ito Y."/>
            <person name="Ito Y."/>
            <person name="Iwabuchi A."/>
            <person name="Kamiya K."/>
            <person name="Karasawa W."/>
            <person name="Kurita K."/>
            <person name="Katagiri S."/>
            <person name="Kikuta A."/>
            <person name="Kobayashi H."/>
            <person name="Kobayashi N."/>
            <person name="Machita K."/>
            <person name="Maehara T."/>
            <person name="Masukawa M."/>
            <person name="Mizubayashi T."/>
            <person name="Mukai Y."/>
            <person name="Nagasaki H."/>
            <person name="Nagata Y."/>
            <person name="Naito S."/>
            <person name="Nakashima M."/>
            <person name="Nakama Y."/>
            <person name="Nakamichi Y."/>
            <person name="Nakamura M."/>
            <person name="Meguro A."/>
            <person name="Negishi M."/>
            <person name="Ohta I."/>
            <person name="Ohta T."/>
            <person name="Okamoto M."/>
            <person name="Ono N."/>
            <person name="Saji S."/>
            <person name="Sakaguchi M."/>
            <person name="Sakai K."/>
            <person name="Shibata M."/>
            <person name="Shimokawa T."/>
            <person name="Song J."/>
            <person name="Takazaki Y."/>
            <person name="Terasawa K."/>
            <person name="Tsugane M."/>
            <person name="Tsuji K."/>
            <person name="Ueda S."/>
            <person name="Waki K."/>
            <person name="Yamagata H."/>
            <person name="Yamamoto M."/>
            <person name="Yamamoto S."/>
            <person name="Yamane H."/>
            <person name="Yoshiki S."/>
            <person name="Yoshihara R."/>
            <person name="Yukawa K."/>
            <person name="Zhong H."/>
            <person name="Yano M."/>
            <person name="Yuan Q."/>
            <person name="Ouyang S."/>
            <person name="Liu J."/>
            <person name="Jones K.M."/>
            <person name="Gansberger K."/>
            <person name="Moffat K."/>
            <person name="Hill J."/>
            <person name="Bera J."/>
            <person name="Fadrosh D."/>
            <person name="Jin S."/>
            <person name="Johri S."/>
            <person name="Kim M."/>
            <person name="Overton L."/>
            <person name="Reardon M."/>
            <person name="Tsitrin T."/>
            <person name="Vuong H."/>
            <person name="Weaver B."/>
            <person name="Ciecko A."/>
            <person name="Tallon L."/>
            <person name="Jackson J."/>
            <person name="Pai G."/>
            <person name="Aken S.V."/>
            <person name="Utterback T."/>
            <person name="Reidmuller S."/>
            <person name="Feldblyum T."/>
            <person name="Hsiao J."/>
            <person name="Zismann V."/>
            <person name="Iobst S."/>
            <person name="de Vazeille A.R."/>
            <person name="Buell C.R."/>
            <person name="Ying K."/>
            <person name="Li Y."/>
            <person name="Lu T."/>
            <person name="Huang Y."/>
            <person name="Zhao Q."/>
            <person name="Feng Q."/>
            <person name="Zhang L."/>
            <person name="Zhu J."/>
            <person name="Weng Q."/>
            <person name="Mu J."/>
            <person name="Lu Y."/>
            <person name="Fan D."/>
            <person name="Liu Y."/>
            <person name="Guan J."/>
            <person name="Zhang Y."/>
            <person name="Yu S."/>
            <person name="Liu X."/>
            <person name="Zhang Y."/>
            <person name="Hong G."/>
            <person name="Han B."/>
            <person name="Choisne N."/>
            <person name="Demange N."/>
            <person name="Orjeda G."/>
            <person name="Samain S."/>
            <person name="Cattolico L."/>
            <person name="Pelletier E."/>
            <person name="Couloux A."/>
            <person name="Segurens B."/>
            <person name="Wincker P."/>
            <person name="D'Hont A."/>
            <person name="Scarpelli C."/>
            <person name="Weissenbach J."/>
            <person name="Salanoubat M."/>
            <person name="Quetier F."/>
            <person name="Yu Y."/>
            <person name="Kim H.R."/>
            <person name="Rambo T."/>
            <person name="Currie J."/>
            <person name="Collura K."/>
            <person name="Luo M."/>
            <person name="Yang T."/>
            <person name="Ammiraju J.S.S."/>
            <person name="Engler F."/>
            <person name="Soderlund C."/>
            <person name="Wing R.A."/>
            <person name="Palmer L.E."/>
            <person name="de la Bastide M."/>
            <person name="Spiegel L."/>
            <person name="Nascimento L."/>
            <person name="Zutavern T."/>
            <person name="O'Shaughnessy A."/>
            <person name="Dike S."/>
            <person name="Dedhia N."/>
            <person name="Preston R."/>
            <person name="Balija V."/>
            <person name="McCombie W.R."/>
            <person name="Chow T."/>
            <person name="Chen H."/>
            <person name="Chung M."/>
            <person name="Chen C."/>
            <person name="Shaw J."/>
            <person name="Wu H."/>
            <person name="Hsiao K."/>
            <person name="Chao Y."/>
            <person name="Chu M."/>
            <person name="Cheng C."/>
            <person name="Hour A."/>
            <person name="Lee P."/>
            <person name="Lin S."/>
            <person name="Lin Y."/>
            <person name="Liou J."/>
            <person name="Liu S."/>
            <person name="Hsing Y."/>
            <person name="Raghuvanshi S."/>
            <person name="Mohanty A."/>
            <person name="Bharti A.K."/>
            <person name="Gaur A."/>
            <person name="Gupta V."/>
            <person name="Kumar D."/>
            <person name="Ravi V."/>
            <person name="Vij S."/>
            <person name="Kapur A."/>
            <person name="Khurana P."/>
            <person name="Khurana P."/>
            <person name="Khurana J.P."/>
            <person name="Tyagi A.K."/>
            <person name="Gaikwad K."/>
            <person name="Singh A."/>
            <person name="Dalal V."/>
            <person name="Srivastava S."/>
            <person name="Dixit A."/>
            <person name="Pal A.K."/>
            <person name="Ghazi I.A."/>
            <person name="Yadav M."/>
            <person name="Pandit A."/>
            <person name="Bhargava A."/>
            <person name="Sureshbabu K."/>
            <person name="Batra K."/>
            <person name="Sharma T.R."/>
            <person name="Mohapatra T."/>
            <person name="Singh N.K."/>
            <person name="Messing J."/>
            <person name="Nelson A.B."/>
            <person name="Fuks G."/>
            <person name="Kavchok S."/>
            <person name="Keizer G."/>
            <person name="Linton E."/>
            <person name="Llaca V."/>
            <person name="Song R."/>
            <person name="Tanyolac B."/>
            <person name="Young S."/>
            <person name="Ho-Il K."/>
            <person name="Hahn J.H."/>
            <person name="Sangsakoo G."/>
            <person name="Vanavichit A."/>
            <person name="de Mattos Luiz.A.T."/>
            <person name="Zimmer P.D."/>
            <person name="Malone G."/>
            <person name="Dellagostin O."/>
            <person name="de Oliveira A.C."/>
            <person name="Bevan M."/>
            <person name="Bancroft I."/>
            <person name="Minx P."/>
            <person name="Cordum H."/>
            <person name="Wilson R."/>
            <person name="Cheng Z."/>
            <person name="Jin W."/>
            <person name="Jiang J."/>
            <person name="Leong S.A."/>
            <person name="Iwama H."/>
            <person name="Gojobori T."/>
            <person name="Itoh T."/>
            <person name="Niimura Y."/>
            <person name="Fujii Y."/>
            <person name="Habara T."/>
            <person name="Sakai H."/>
            <person name="Sato Y."/>
            <person name="Wilson G."/>
            <person name="Kumar K."/>
            <person name="McCouch S."/>
            <person name="Juretic N."/>
            <person name="Hoen D."/>
            <person name="Wright S."/>
            <person name="Bruskiewich R."/>
            <person name="Bureau T."/>
            <person name="Miyao A."/>
            <person name="Hirochika H."/>
            <person name="Nishikawa T."/>
            <person name="Kadowaki K."/>
            <person name="Sugiura M."/>
            <person name="Burr B."/>
            <person name="Sasaki T."/>
        </authorList>
    </citation>
    <scope>NUCLEOTIDE SEQUENCE [LARGE SCALE GENOMIC DNA]</scope>
    <source>
        <strain evidence="4">cv. Nipponbare</strain>
    </source>
</reference>
<name>Q0DKX9_ORYSJ</name>
<evidence type="ECO:0000256" key="1">
    <source>
        <dbReference type="SAM" id="MobiDB-lite"/>
    </source>
</evidence>
<feature type="region of interest" description="Disordered" evidence="1">
    <location>
        <begin position="37"/>
        <end position="67"/>
    </location>
</feature>
<dbReference type="Proteomes" id="UP000000763">
    <property type="component" value="Chromosome 5"/>
</dbReference>
<reference evidence="3" key="4">
    <citation type="journal article" date="2007" name="Genome Res.">
        <title>Curated Genome Annotation of Oryza sativa ssp. japonica and Comparative Genome Analysis with Arabidopsis thaliana.</title>
        <authorList>
            <consortium name="The Rice Annotation Project (RAP)"/>
            <person name="Itoh T."/>
            <person name="Tanaka T."/>
            <person name="Barrero R.A."/>
            <person name="Yamasaki C."/>
            <person name="Fujii Y."/>
            <person name="Hilton P.B."/>
            <person name="Antonio B.A."/>
            <person name="Aono H."/>
            <person name="Apweiler R."/>
            <person name="Bruskiewich R."/>
            <person name="Bureau T."/>
            <person name="Burr F."/>
            <person name="Costa de Oliveira A."/>
            <person name="Fuks G."/>
            <person name="Habara T."/>
            <person name="Haberer G."/>
            <person name="Han B."/>
            <person name="Harada E."/>
            <person name="Hiraki A.T."/>
            <person name="Hirochika H."/>
            <person name="Hoen D."/>
            <person name="Hokari H."/>
            <person name="Hosokawa S."/>
            <person name="Hsing Y."/>
            <person name="Ikawa H."/>
            <person name="Ikeo K."/>
            <person name="Imanishi T."/>
            <person name="Ito Y."/>
            <person name="Jaiswal P."/>
            <person name="Kanno M."/>
            <person name="Kawahara Y."/>
            <person name="Kawamura T."/>
            <person name="Kawashima H."/>
            <person name="Khurana J.P."/>
            <person name="Kikuchi S."/>
            <person name="Komatsu S."/>
            <person name="Koyanagi K.O."/>
            <person name="Kubooka H."/>
            <person name="Lieberherr D."/>
            <person name="Lin Y.C."/>
            <person name="Lonsdale D."/>
            <person name="Matsumoto T."/>
            <person name="Matsuya A."/>
            <person name="McCombie W.R."/>
            <person name="Messing J."/>
            <person name="Miyao A."/>
            <person name="Mulder N."/>
            <person name="Nagamura Y."/>
            <person name="Nam J."/>
            <person name="Namiki N."/>
            <person name="Numa H."/>
            <person name="Nurimoto S."/>
            <person name="O'donovan C."/>
            <person name="Ohyanagi H."/>
            <person name="Okido T."/>
            <person name="Oota S."/>
            <person name="Osato N."/>
            <person name="Palmer L.E."/>
            <person name="Quetier F."/>
            <person name="Raghuvanshi S."/>
            <person name="Saichi N."/>
            <person name="Sakai H."/>
            <person name="Sakai Y."/>
            <person name="Sakata K."/>
            <person name="Sakurai T."/>
            <person name="Sato F."/>
            <person name="Sato Y."/>
            <person name="Schoof H."/>
            <person name="Seki M."/>
            <person name="Shibata M."/>
            <person name="Shimizu Y."/>
            <person name="Shinozaki K."/>
            <person name="Shinso Y."/>
            <person name="Singh N.K."/>
            <person name="Smith-White B."/>
            <person name="Takeda J."/>
            <person name="Tanino M."/>
            <person name="Tatusova T."/>
            <person name="Thongjuea S."/>
            <person name="Todokoro F."/>
            <person name="Tsugane M."/>
            <person name="Tyagi A.K."/>
            <person name="Vanavichit A."/>
            <person name="Wang A."/>
            <person name="Wing R.A."/>
            <person name="Yamaguchi K."/>
            <person name="Yamamoto M."/>
            <person name="Yamamoto N."/>
            <person name="Yu Y."/>
            <person name="Zhang H."/>
            <person name="Zhao Q."/>
            <person name="Higo K."/>
            <person name="Burr B."/>
            <person name="Gojobori T."/>
            <person name="Sasaki T."/>
        </authorList>
    </citation>
    <scope>NUCLEOTIDE SEQUENCE</scope>
</reference>
<gene>
    <name evidence="3" type="ordered locus">Os05g0136800</name>
    <name evidence="2" type="ORF">OJ1127_B08.8</name>
</gene>
<evidence type="ECO:0000313" key="2">
    <source>
        <dbReference type="EMBL" id="AAW56856.1"/>
    </source>
</evidence>
<accession>Q0DKX9</accession>
<sequence length="147" mass="14783">MRGMSSGWTSGAGSGRSSSLGITIGWSSSFTSSRLHAAVASTNHAPSPVHATATSPPPSPSTNLPANGWYSTSAFPSASLITTLAGSPPPLRPPASKTCSDRTRWRSPATRSITDSGSVSAGVGDDGATSDLLVLVTVNPMLINSAS</sequence>
<reference evidence="3" key="8">
    <citation type="submission" date="2012-08" db="EMBL/GenBank/DDBJ databases">
        <title>The Second Rice Annotation Project Meeting (RAP2).</title>
        <authorList>
            <consortium name="The Rice Annotation Project (RAP)"/>
        </authorList>
    </citation>
    <scope>NUCLEOTIDE SEQUENCE</scope>
</reference>
<dbReference type="EMBL" id="AP008211">
    <property type="protein sequence ID" value="BAF16494.1"/>
    <property type="molecule type" value="Genomic_DNA"/>
</dbReference>
<organism evidence="3 4">
    <name type="scientific">Oryza sativa subsp. japonica</name>
    <name type="common">Rice</name>
    <dbReference type="NCBI Taxonomy" id="39947"/>
    <lineage>
        <taxon>Eukaryota</taxon>
        <taxon>Viridiplantae</taxon>
        <taxon>Streptophyta</taxon>
        <taxon>Embryophyta</taxon>
        <taxon>Tracheophyta</taxon>
        <taxon>Spermatophyta</taxon>
        <taxon>Magnoliopsida</taxon>
        <taxon>Liliopsida</taxon>
        <taxon>Poales</taxon>
        <taxon>Poaceae</taxon>
        <taxon>BOP clade</taxon>
        <taxon>Oryzoideae</taxon>
        <taxon>Oryzeae</taxon>
        <taxon>Oryzinae</taxon>
        <taxon>Oryza</taxon>
        <taxon>Oryza sativa</taxon>
    </lineage>
</organism>
<reference evidence="2" key="2">
    <citation type="submission" date="2005-01" db="EMBL/GenBank/DDBJ databases">
        <title>Oryza sativa BAC OJ1127_B08 genomic sequence.</title>
        <authorList>
            <person name="Chow T.-Y."/>
            <person name="Hsing Y.-I.C."/>
            <person name="Chen C.-S."/>
            <person name="Chen H.-H."/>
            <person name="Liu S.-M."/>
            <person name="Chao Y.-T."/>
            <person name="Chang S.-J."/>
            <person name="Chen H.-C."/>
            <person name="Chen S.-K."/>
            <person name="Chen T.-R."/>
            <person name="Chen Y.-L."/>
            <person name="Cheng C.-H."/>
            <person name="Chung C.-I."/>
            <person name="Han S.-Y."/>
            <person name="Hsiao S.-H."/>
            <person name="Hsiung J.-N."/>
            <person name="Hsu C.-H."/>
            <person name="Hsu C.-T."/>
            <person name="Huang J.-J."/>
            <person name="Kau P.-I."/>
            <person name="Lee H.-F."/>
            <person name="Lee M.-C."/>
            <person name="Leu H.-L."/>
            <person name="Li Y.-F."/>
            <person name="Lin S.-J."/>
            <person name="Lin Y.-C."/>
            <person name="Lu P.-C."/>
            <person name="Wei F.-J."/>
            <person name="Wu C.-C."/>
            <person name="Wu S.-W."/>
            <person name="Yang K.-C."/>
            <person name="Yu C.-Y."/>
            <person name="Yu S.-W."/>
            <person name="Wu H.-P."/>
            <person name="Shaw J.-F."/>
        </authorList>
    </citation>
    <scope>NUCLEOTIDE SEQUENCE</scope>
</reference>
<reference evidence="4" key="6">
    <citation type="journal article" date="2008" name="Nucleic Acids Res.">
        <title>The rice annotation project database (RAP-DB): 2008 update.</title>
        <authorList>
            <consortium name="The rice annotation project (RAP)"/>
        </authorList>
    </citation>
    <scope>GENOME REANNOTATION</scope>
    <source>
        <strain evidence="4">cv. Nipponbare</strain>
    </source>
</reference>
<reference evidence="3" key="7">
    <citation type="submission" date="2012-08" db="EMBL/GenBank/DDBJ databases">
        <title>Oryza sativa nipponbare(GA3) genomic DNA, chromosome 5.</title>
        <authorList>
            <consortium name="IRGSP(International Rice Genome Sequencing Project)"/>
        </authorList>
    </citation>
    <scope>NUCLEOTIDE SEQUENCE</scope>
</reference>
<dbReference type="KEGG" id="dosa:Os05g0136800"/>
<dbReference type="Gramene" id="Os05t0136800-01">
    <property type="protein sequence ID" value="Os05t0136800-01"/>
    <property type="gene ID" value="Os05g0136800"/>
</dbReference>
<reference evidence="3" key="3">
    <citation type="journal article" date="2006" name="Nucleic Acids Res.">
        <title>The Rice Annotation Project Database (RAP-DB): hub for Oryza sativa ssp. japonica genome information.</title>
        <authorList>
            <person name="Ohyanagi H."/>
            <person name="Tanaka T."/>
            <person name="Sakai H."/>
            <person name="Shigemoto Y."/>
            <person name="Yamaguchi K."/>
            <person name="Habara T."/>
            <person name="Fujii Y."/>
            <person name="Antonio B.A."/>
            <person name="Nagamura Y."/>
            <person name="Imanishi T."/>
            <person name="Ikeo K."/>
            <person name="Itoh T."/>
            <person name="Gojobori T."/>
            <person name="Sasaki T."/>
        </authorList>
    </citation>
    <scope>NUCLEOTIDE SEQUENCE</scope>
</reference>
<dbReference type="AlphaFoldDB" id="Q0DKX9"/>
<protein>
    <submittedName>
        <fullName evidence="3">Os05g0136800 protein</fullName>
    </submittedName>
</protein>
<evidence type="ECO:0000313" key="3">
    <source>
        <dbReference type="EMBL" id="BAF16494.1"/>
    </source>
</evidence>
<reference evidence="3" key="5">
    <citation type="journal article" date="2008" name="Nucleic Acids Res.">
        <title>The Rice Annotation Project Database (RAP-DB): 2008 update.</title>
        <authorList>
            <consortium name="The Rice Annotation Project (RAP)"/>
            <person name="Tanaka T."/>
            <person name="Antonio B.A."/>
            <person name="Kikuchi S."/>
            <person name="Matsumoto T."/>
            <person name="Nagamura Y."/>
            <person name="Numa H."/>
            <person name="Sakai H."/>
            <person name="Wu J."/>
            <person name="Itoh T."/>
            <person name="Sasaki T."/>
            <person name="Aono R."/>
            <person name="Fujii Y."/>
            <person name="Habara T."/>
            <person name="Harada E."/>
            <person name="Kanno M."/>
            <person name="Kawahara Y."/>
            <person name="Kawashima H."/>
            <person name="Kubooka H."/>
            <person name="Matsuya A."/>
            <person name="Nakaoka H."/>
            <person name="Saichi N."/>
            <person name="Sanbonmatsu R."/>
            <person name="Sato Y."/>
            <person name="Shinso Y."/>
            <person name="Suzuki M."/>
            <person name="Takeda J."/>
            <person name="Tanino M."/>
            <person name="Todokoro F."/>
            <person name="Yamaguchi K."/>
            <person name="Yamamoto N."/>
            <person name="Yamasaki C."/>
            <person name="Imanishi T."/>
            <person name="Okido T."/>
            <person name="Tada M."/>
            <person name="Ikeo K."/>
            <person name="Tateno Y."/>
            <person name="Gojobori T."/>
            <person name="Lin Y.C."/>
            <person name="Wei F.J."/>
            <person name="Hsing Y.I."/>
            <person name="Zhao Q."/>
            <person name="Han B."/>
            <person name="Kramer M.R."/>
            <person name="McCombie R.W."/>
            <person name="Lonsdale D."/>
            <person name="O'Donovan C.C."/>
            <person name="Whitfield E.J."/>
            <person name="Apweiler R."/>
            <person name="Koyanagi K.O."/>
            <person name="Khurana J.P."/>
            <person name="Raghuvanshi S."/>
            <person name="Singh N.K."/>
            <person name="Tyagi A.K."/>
            <person name="Haberer G."/>
            <person name="Fujisawa M."/>
            <person name="Hosokawa S."/>
            <person name="Ito Y."/>
            <person name="Ikawa H."/>
            <person name="Shibata M."/>
            <person name="Yamamoto M."/>
            <person name="Bruskiewich R.M."/>
            <person name="Hoen D.R."/>
            <person name="Bureau TE."/>
            <person name="Namiki N."/>
            <person name="Ohyanagi H."/>
            <person name="Sakai Y."/>
            <person name="Nobushima S."/>
            <person name="Sakata K."/>
            <person name="Barrero R.A."/>
            <person name="Sato Y."/>
            <person name="Souvorov A."/>
            <person name="Smith-White B."/>
            <person name="Tatusova T."/>
            <person name="An S."/>
            <person name="An G."/>
            <person name="OOta S."/>
            <person name="Fuks G."/>
            <person name="Messing J."/>
            <person name="Christie K.R."/>
            <person name="Lieberherr D."/>
            <person name="Kim H."/>
            <person name="Zuccolo A."/>
            <person name="Wing R.A."/>
            <person name="Nobuta K."/>
            <person name="Green P.J."/>
            <person name="Lu C."/>
            <person name="Meyers BC."/>
            <person name="Chaparro C."/>
            <person name="Piegu B."/>
            <person name="Panaud O."/>
            <person name="Echeverria M."/>
        </authorList>
    </citation>
    <scope>NUCLEOTIDE SEQUENCE</scope>
</reference>